<protein>
    <recommendedName>
        <fullName evidence="2">Mixed lineage kinase domain-containing protein</fullName>
    </recommendedName>
</protein>
<dbReference type="InterPro" id="IPR054000">
    <property type="entry name" value="MLKL_N"/>
</dbReference>
<dbReference type="CDD" id="cd21037">
    <property type="entry name" value="MLKL_NTD"/>
    <property type="match status" value="1"/>
</dbReference>
<evidence type="ECO:0000259" key="2">
    <source>
        <dbReference type="Pfam" id="PF22215"/>
    </source>
</evidence>
<evidence type="ECO:0000313" key="4">
    <source>
        <dbReference type="Proteomes" id="UP001215598"/>
    </source>
</evidence>
<proteinExistence type="predicted"/>
<evidence type="ECO:0000256" key="1">
    <source>
        <dbReference type="SAM" id="MobiDB-lite"/>
    </source>
</evidence>
<dbReference type="InterPro" id="IPR036537">
    <property type="entry name" value="Adaptor_Cbl_N_dom_sf"/>
</dbReference>
<name>A0AAD7MEW6_9AGAR</name>
<gene>
    <name evidence="3" type="ORF">B0H16DRAFT_1619666</name>
</gene>
<keyword evidence="4" id="KW-1185">Reference proteome</keyword>
<comment type="caution">
    <text evidence="3">The sequence shown here is derived from an EMBL/GenBank/DDBJ whole genome shotgun (WGS) entry which is preliminary data.</text>
</comment>
<accession>A0AAD7MEW6</accession>
<feature type="region of interest" description="Disordered" evidence="1">
    <location>
        <begin position="211"/>
        <end position="250"/>
    </location>
</feature>
<dbReference type="AlphaFoldDB" id="A0AAD7MEW6"/>
<dbReference type="Proteomes" id="UP001215598">
    <property type="component" value="Unassembled WGS sequence"/>
</dbReference>
<dbReference type="InterPro" id="IPR059179">
    <property type="entry name" value="MLKL-like_MCAfunc"/>
</dbReference>
<dbReference type="GO" id="GO:0007166">
    <property type="term" value="P:cell surface receptor signaling pathway"/>
    <property type="evidence" value="ECO:0007669"/>
    <property type="project" value="InterPro"/>
</dbReference>
<dbReference type="EMBL" id="JARKIB010000332">
    <property type="protein sequence ID" value="KAJ7714001.1"/>
    <property type="molecule type" value="Genomic_DNA"/>
</dbReference>
<organism evidence="3 4">
    <name type="scientific">Mycena metata</name>
    <dbReference type="NCBI Taxonomy" id="1033252"/>
    <lineage>
        <taxon>Eukaryota</taxon>
        <taxon>Fungi</taxon>
        <taxon>Dikarya</taxon>
        <taxon>Basidiomycota</taxon>
        <taxon>Agaricomycotina</taxon>
        <taxon>Agaricomycetes</taxon>
        <taxon>Agaricomycetidae</taxon>
        <taxon>Agaricales</taxon>
        <taxon>Marasmiineae</taxon>
        <taxon>Mycenaceae</taxon>
        <taxon>Mycena</taxon>
    </lineage>
</organism>
<evidence type="ECO:0000313" key="3">
    <source>
        <dbReference type="EMBL" id="KAJ7714001.1"/>
    </source>
</evidence>
<reference evidence="3" key="1">
    <citation type="submission" date="2023-03" db="EMBL/GenBank/DDBJ databases">
        <title>Massive genome expansion in bonnet fungi (Mycena s.s.) driven by repeated elements and novel gene families across ecological guilds.</title>
        <authorList>
            <consortium name="Lawrence Berkeley National Laboratory"/>
            <person name="Harder C.B."/>
            <person name="Miyauchi S."/>
            <person name="Viragh M."/>
            <person name="Kuo A."/>
            <person name="Thoen E."/>
            <person name="Andreopoulos B."/>
            <person name="Lu D."/>
            <person name="Skrede I."/>
            <person name="Drula E."/>
            <person name="Henrissat B."/>
            <person name="Morin E."/>
            <person name="Kohler A."/>
            <person name="Barry K."/>
            <person name="LaButti K."/>
            <person name="Morin E."/>
            <person name="Salamov A."/>
            <person name="Lipzen A."/>
            <person name="Mereny Z."/>
            <person name="Hegedus B."/>
            <person name="Baldrian P."/>
            <person name="Stursova M."/>
            <person name="Weitz H."/>
            <person name="Taylor A."/>
            <person name="Grigoriev I.V."/>
            <person name="Nagy L.G."/>
            <person name="Martin F."/>
            <person name="Kauserud H."/>
        </authorList>
    </citation>
    <scope>NUCLEOTIDE SEQUENCE</scope>
    <source>
        <strain evidence="3">CBHHK182m</strain>
    </source>
</reference>
<dbReference type="Pfam" id="PF22215">
    <property type="entry name" value="MLKL_N"/>
    <property type="match status" value="1"/>
</dbReference>
<feature type="domain" description="Mixed lineage kinase" evidence="2">
    <location>
        <begin position="41"/>
        <end position="158"/>
    </location>
</feature>
<dbReference type="Gene3D" id="1.20.930.20">
    <property type="entry name" value="Adaptor protein Cbl, N-terminal domain"/>
    <property type="match status" value="1"/>
</dbReference>
<sequence>MTSRRLTNSPSTMSAGPKVLVAGALNILQDLSNGSNIPALQPLVSLAVRIYTSAEGAKSNKKNATALAQAVCNSIEQIKQVYPPGSNSQDLYADGIREFQRALEDVAAFVEKIVQRNRFWRILNQEEDRQELSDYRTKIIEAKLHFLVAMELSKSQTLQREQKYPVFTLADLELQQMLNETNPKHTRVVLLGELAPPILSTSGEKRVAVQSSGIPRGDHQIDGRPVGRSMSPYRSPFGGKLTITESQLGS</sequence>